<name>A6NPD5_9FIRM</name>
<evidence type="ECO:0008006" key="3">
    <source>
        <dbReference type="Google" id="ProtNLM"/>
    </source>
</evidence>
<dbReference type="Proteomes" id="UP000003639">
    <property type="component" value="Unassembled WGS sequence"/>
</dbReference>
<sequence length="182" mass="20221">MSTMWNFKYTAQYLACVADLEAHPDVQSMRFLPQHAKGVSTYDHCCLVAYSSFRICAALGLDARSAARGGLLHDFFLYNWQTGSRPGCDHAFNHPLYALANAEARFDLNDTERDIIATHMWPLPLHRFYRCWESLVVSCMDKVCALAELMGLVPLLTRGGRIPAPVPVYPSVPEVTAAAKAG</sequence>
<accession>A6NPD5</accession>
<protein>
    <recommendedName>
        <fullName evidence="3">Phosphohydrolase</fullName>
    </recommendedName>
</protein>
<dbReference type="SUPFAM" id="SSF109604">
    <property type="entry name" value="HD-domain/PDEase-like"/>
    <property type="match status" value="1"/>
</dbReference>
<reference evidence="1 2" key="2">
    <citation type="submission" date="2007-06" db="EMBL/GenBank/DDBJ databases">
        <title>Draft genome sequence of Pseudoflavonifractor capillosus ATCC 29799.</title>
        <authorList>
            <person name="Sudarsanam P."/>
            <person name="Ley R."/>
            <person name="Guruge J."/>
            <person name="Turnbaugh P.J."/>
            <person name="Mahowald M."/>
            <person name="Liep D."/>
            <person name="Gordon J."/>
        </authorList>
    </citation>
    <scope>NUCLEOTIDE SEQUENCE [LARGE SCALE GENOMIC DNA]</scope>
    <source>
        <strain evidence="1 2">ATCC 29799</strain>
    </source>
</reference>
<keyword evidence="2" id="KW-1185">Reference proteome</keyword>
<dbReference type="STRING" id="411467.BACCAP_00050"/>
<proteinExistence type="predicted"/>
<evidence type="ECO:0000313" key="2">
    <source>
        <dbReference type="Proteomes" id="UP000003639"/>
    </source>
</evidence>
<dbReference type="eggNOG" id="COG1418">
    <property type="taxonomic scope" value="Bacteria"/>
</dbReference>
<dbReference type="AlphaFoldDB" id="A6NPD5"/>
<organism evidence="1 2">
    <name type="scientific">Pseudoflavonifractor capillosus ATCC 29799</name>
    <dbReference type="NCBI Taxonomy" id="411467"/>
    <lineage>
        <taxon>Bacteria</taxon>
        <taxon>Bacillati</taxon>
        <taxon>Bacillota</taxon>
        <taxon>Clostridia</taxon>
        <taxon>Eubacteriales</taxon>
        <taxon>Oscillospiraceae</taxon>
        <taxon>Pseudoflavonifractor</taxon>
    </lineage>
</organism>
<gene>
    <name evidence="1" type="ORF">BACCAP_00050</name>
</gene>
<dbReference type="Gene3D" id="1.10.3210.10">
    <property type="entry name" value="Hypothetical protein af1432"/>
    <property type="match status" value="1"/>
</dbReference>
<dbReference type="EMBL" id="AAXG02000001">
    <property type="protein sequence ID" value="EDN02017.1"/>
    <property type="molecule type" value="Genomic_DNA"/>
</dbReference>
<evidence type="ECO:0000313" key="1">
    <source>
        <dbReference type="EMBL" id="EDN02017.1"/>
    </source>
</evidence>
<reference evidence="1 2" key="1">
    <citation type="submission" date="2007-04" db="EMBL/GenBank/DDBJ databases">
        <authorList>
            <person name="Fulton L."/>
            <person name="Clifton S."/>
            <person name="Fulton B."/>
            <person name="Xu J."/>
            <person name="Minx P."/>
            <person name="Pepin K.H."/>
            <person name="Johnson M."/>
            <person name="Thiruvilangam P."/>
            <person name="Bhonagiri V."/>
            <person name="Nash W.E."/>
            <person name="Mardis E.R."/>
            <person name="Wilson R.K."/>
        </authorList>
    </citation>
    <scope>NUCLEOTIDE SEQUENCE [LARGE SCALE GENOMIC DNA]</scope>
    <source>
        <strain evidence="1 2">ATCC 29799</strain>
    </source>
</reference>
<comment type="caution">
    <text evidence="1">The sequence shown here is derived from an EMBL/GenBank/DDBJ whole genome shotgun (WGS) entry which is preliminary data.</text>
</comment>